<proteinExistence type="predicted"/>
<dbReference type="Proteomes" id="UP000805649">
    <property type="component" value="Unassembled WGS sequence"/>
</dbReference>
<gene>
    <name evidence="1" type="ORF">CTRU02_212915</name>
</gene>
<accession>A0ACC3YJD6</accession>
<sequence length="383" mass="42816">MLTMRTLRFGILALLVSGTHGQEQQQARLSTETDGVDGHEMKLVAYITPSDQKSRSLAVEWDTARSKSDFRMEIIDDCPQDQRCPDLAPEAYPVIRLFRGKEQMVDYPGPRTSDEIVKFINRAKQSSQKPKKLTAEEFEAFKNADDFVCIANLEPSETVVRKAFEALSKKYWAEFTFGVIETAEQEPKVVCHKQDDDSTHARSFTEPDGLETWLIEASRPVIAELTPANHQRLLNKRGWPMIYIFSPTPTSRADIRAQLHAFAKSHYSSLTAATVDPAYFPSLPGKLGLSPAEDGYPAGAAHQLSNGRIYPYPKGRGFTPRELQGWGLDVWQGRVKPWAPPGQEAPGEDEGGGNVRVVTSHNVRIKNIPGLKIKIAGRERDEL</sequence>
<keyword evidence="2" id="KW-1185">Reference proteome</keyword>
<comment type="caution">
    <text evidence="1">The sequence shown here is derived from an EMBL/GenBank/DDBJ whole genome shotgun (WGS) entry which is preliminary data.</text>
</comment>
<evidence type="ECO:0000313" key="1">
    <source>
        <dbReference type="EMBL" id="KAL0931962.1"/>
    </source>
</evidence>
<evidence type="ECO:0000313" key="2">
    <source>
        <dbReference type="Proteomes" id="UP000805649"/>
    </source>
</evidence>
<reference evidence="1 2" key="1">
    <citation type="journal article" date="2020" name="Phytopathology">
        <title>Genome Sequence Resources of Colletotrichum truncatum, C. plurivorum, C. musicola, and C. sojae: Four Species Pathogenic to Soybean (Glycine max).</title>
        <authorList>
            <person name="Rogerio F."/>
            <person name="Boufleur T.R."/>
            <person name="Ciampi-Guillardi M."/>
            <person name="Sukno S.A."/>
            <person name="Thon M.R."/>
            <person name="Massola Junior N.S."/>
            <person name="Baroncelli R."/>
        </authorList>
    </citation>
    <scope>NUCLEOTIDE SEQUENCE [LARGE SCALE GENOMIC DNA]</scope>
    <source>
        <strain evidence="1 2">CMES1059</strain>
    </source>
</reference>
<dbReference type="EMBL" id="VUJX02000009">
    <property type="protein sequence ID" value="KAL0931962.1"/>
    <property type="molecule type" value="Genomic_DNA"/>
</dbReference>
<organism evidence="1 2">
    <name type="scientific">Colletotrichum truncatum</name>
    <name type="common">Anthracnose fungus</name>
    <name type="synonym">Colletotrichum capsici</name>
    <dbReference type="NCBI Taxonomy" id="5467"/>
    <lineage>
        <taxon>Eukaryota</taxon>
        <taxon>Fungi</taxon>
        <taxon>Dikarya</taxon>
        <taxon>Ascomycota</taxon>
        <taxon>Pezizomycotina</taxon>
        <taxon>Sordariomycetes</taxon>
        <taxon>Hypocreomycetidae</taxon>
        <taxon>Glomerellales</taxon>
        <taxon>Glomerellaceae</taxon>
        <taxon>Colletotrichum</taxon>
        <taxon>Colletotrichum truncatum species complex</taxon>
    </lineage>
</organism>
<protein>
    <submittedName>
        <fullName evidence="1">Uncharacterized protein</fullName>
    </submittedName>
</protein>
<name>A0ACC3YJD6_COLTU</name>